<keyword evidence="2" id="KW-0134">Cell wall</keyword>
<evidence type="ECO:0000313" key="3">
    <source>
        <dbReference type="EMBL" id="KAB1228342.1"/>
    </source>
</evidence>
<accession>A0A6A1WSR0</accession>
<evidence type="ECO:0000313" key="4">
    <source>
        <dbReference type="Proteomes" id="UP000516437"/>
    </source>
</evidence>
<comment type="caution">
    <text evidence="3">The sequence shown here is derived from an EMBL/GenBank/DDBJ whole genome shotgun (WGS) entry which is preliminary data.</text>
</comment>
<proteinExistence type="predicted"/>
<gene>
    <name evidence="3" type="ORF">CJ030_MR6G003733</name>
</gene>
<keyword evidence="2" id="KW-0964">Secreted</keyword>
<dbReference type="Gene3D" id="2.160.20.10">
    <property type="entry name" value="Single-stranded right-handed beta-helix, Pectin lyase-like"/>
    <property type="match status" value="1"/>
</dbReference>
<evidence type="ECO:0000256" key="1">
    <source>
        <dbReference type="ARBA" id="ARBA00004191"/>
    </source>
</evidence>
<name>A0A6A1WSR0_9ROSI</name>
<protein>
    <submittedName>
        <fullName evidence="3">Putative polygalacturonase</fullName>
    </submittedName>
</protein>
<dbReference type="InterPro" id="IPR051801">
    <property type="entry name" value="GH28_Enzymes"/>
</dbReference>
<keyword evidence="4" id="KW-1185">Reference proteome</keyword>
<dbReference type="OrthoDB" id="187139at2759"/>
<dbReference type="InterPro" id="IPR012334">
    <property type="entry name" value="Pectin_lyas_fold"/>
</dbReference>
<evidence type="ECO:0000256" key="2">
    <source>
        <dbReference type="ARBA" id="ARBA00022512"/>
    </source>
</evidence>
<dbReference type="Proteomes" id="UP000516437">
    <property type="component" value="Unassembled WGS sequence"/>
</dbReference>
<organism evidence="3 4">
    <name type="scientific">Morella rubra</name>
    <name type="common">Chinese bayberry</name>
    <dbReference type="NCBI Taxonomy" id="262757"/>
    <lineage>
        <taxon>Eukaryota</taxon>
        <taxon>Viridiplantae</taxon>
        <taxon>Streptophyta</taxon>
        <taxon>Embryophyta</taxon>
        <taxon>Tracheophyta</taxon>
        <taxon>Spermatophyta</taxon>
        <taxon>Magnoliopsida</taxon>
        <taxon>eudicotyledons</taxon>
        <taxon>Gunneridae</taxon>
        <taxon>Pentapetalae</taxon>
        <taxon>rosids</taxon>
        <taxon>fabids</taxon>
        <taxon>Fagales</taxon>
        <taxon>Myricaceae</taxon>
        <taxon>Morella</taxon>
    </lineage>
</organism>
<sequence length="83" mass="9139">MGSVHGSATPCSDRKERFQLTSHFTLFLDKEDVLLASQDMNEWPVIKPLPSYGRGREAAGGRYASLIFGTNLTDVVVTSKYSS</sequence>
<reference evidence="3 4" key="1">
    <citation type="journal article" date="2019" name="Plant Biotechnol. J.">
        <title>The red bayberry genome and genetic basis of sex determination.</title>
        <authorList>
            <person name="Jia H.M."/>
            <person name="Jia H.J."/>
            <person name="Cai Q.L."/>
            <person name="Wang Y."/>
            <person name="Zhao H.B."/>
            <person name="Yang W.F."/>
            <person name="Wang G.Y."/>
            <person name="Li Y.H."/>
            <person name="Zhan D.L."/>
            <person name="Shen Y.T."/>
            <person name="Niu Q.F."/>
            <person name="Chang L."/>
            <person name="Qiu J."/>
            <person name="Zhao L."/>
            <person name="Xie H.B."/>
            <person name="Fu W.Y."/>
            <person name="Jin J."/>
            <person name="Li X.W."/>
            <person name="Jiao Y."/>
            <person name="Zhou C.C."/>
            <person name="Tu T."/>
            <person name="Chai C.Y."/>
            <person name="Gao J.L."/>
            <person name="Fan L.J."/>
            <person name="van de Weg E."/>
            <person name="Wang J.Y."/>
            <person name="Gao Z.S."/>
        </authorList>
    </citation>
    <scope>NUCLEOTIDE SEQUENCE [LARGE SCALE GENOMIC DNA]</scope>
    <source>
        <tissue evidence="3">Leaves</tissue>
    </source>
</reference>
<dbReference type="AlphaFoldDB" id="A0A6A1WSR0"/>
<dbReference type="PANTHER" id="PTHR31339:SF50">
    <property type="entry name" value="PECTIN LYASE-LIKE SUPERFAMILY PROTEIN"/>
    <property type="match status" value="1"/>
</dbReference>
<comment type="subcellular location">
    <subcellularLocation>
        <location evidence="1">Secreted</location>
        <location evidence="1">Cell wall</location>
    </subcellularLocation>
</comment>
<dbReference type="PANTHER" id="PTHR31339">
    <property type="entry name" value="PECTIN LYASE-RELATED"/>
    <property type="match status" value="1"/>
</dbReference>
<dbReference type="EMBL" id="RXIC02000001">
    <property type="protein sequence ID" value="KAB1228342.1"/>
    <property type="molecule type" value="Genomic_DNA"/>
</dbReference>